<dbReference type="Proteomes" id="UP000271098">
    <property type="component" value="Unassembled WGS sequence"/>
</dbReference>
<dbReference type="AlphaFoldDB" id="A0A3P7NZT1"/>
<dbReference type="EMBL" id="UYRT01098779">
    <property type="protein sequence ID" value="VDN41888.1"/>
    <property type="molecule type" value="Genomic_DNA"/>
</dbReference>
<reference evidence="1 2" key="1">
    <citation type="submission" date="2018-11" db="EMBL/GenBank/DDBJ databases">
        <authorList>
            <consortium name="Pathogen Informatics"/>
        </authorList>
    </citation>
    <scope>NUCLEOTIDE SEQUENCE [LARGE SCALE GENOMIC DNA]</scope>
</reference>
<evidence type="ECO:0000313" key="2">
    <source>
        <dbReference type="Proteomes" id="UP000271098"/>
    </source>
</evidence>
<accession>A0A3P7NZT1</accession>
<organism evidence="1 2">
    <name type="scientific">Gongylonema pulchrum</name>
    <dbReference type="NCBI Taxonomy" id="637853"/>
    <lineage>
        <taxon>Eukaryota</taxon>
        <taxon>Metazoa</taxon>
        <taxon>Ecdysozoa</taxon>
        <taxon>Nematoda</taxon>
        <taxon>Chromadorea</taxon>
        <taxon>Rhabditida</taxon>
        <taxon>Spirurina</taxon>
        <taxon>Spiruromorpha</taxon>
        <taxon>Spiruroidea</taxon>
        <taxon>Gongylonematidae</taxon>
        <taxon>Gongylonema</taxon>
    </lineage>
</organism>
<evidence type="ECO:0000313" key="1">
    <source>
        <dbReference type="EMBL" id="VDN41888.1"/>
    </source>
</evidence>
<keyword evidence="2" id="KW-1185">Reference proteome</keyword>
<protein>
    <submittedName>
        <fullName evidence="1">Uncharacterized protein</fullName>
    </submittedName>
</protein>
<gene>
    <name evidence="1" type="ORF">GPUH_LOCUS23733</name>
</gene>
<name>A0A3P7NZT1_9BILA</name>
<sequence>MKNGITVYNCATFRRGSSASLTIDLGPSENAVIEPSPIYENDVAEELEYKKLGRLTRRQLRHFDVTASLSTIYAEFAVAPTRKKLTSRLSWAGTMYTSESITSDYTLKSYRLAQIPQHGLCPQNVKPEGPCSSLQYCCGKDSDVRMQNV</sequence>
<proteinExistence type="predicted"/>